<dbReference type="EMBL" id="GBBM01007851">
    <property type="protein sequence ID" value="JAC27567.1"/>
    <property type="molecule type" value="mRNA"/>
</dbReference>
<evidence type="ECO:0000313" key="2">
    <source>
        <dbReference type="EMBL" id="JAC27567.1"/>
    </source>
</evidence>
<evidence type="ECO:0000256" key="1">
    <source>
        <dbReference type="SAM" id="SignalP"/>
    </source>
</evidence>
<dbReference type="AlphaFoldDB" id="A0A023G1P6"/>
<sequence>MFWTFQCICITLCLVAATEGGYPPTAEQRSNTKHSYQAQRPHNRGHFRIPNERKCPLLCLPGQKPGDSCGAKGCVCYSVPAKMYPHILRCVLVLVG</sequence>
<organism evidence="2">
    <name type="scientific">Amblyomma triste</name>
    <name type="common">Neotropical tick</name>
    <dbReference type="NCBI Taxonomy" id="251400"/>
    <lineage>
        <taxon>Eukaryota</taxon>
        <taxon>Metazoa</taxon>
        <taxon>Ecdysozoa</taxon>
        <taxon>Arthropoda</taxon>
        <taxon>Chelicerata</taxon>
        <taxon>Arachnida</taxon>
        <taxon>Acari</taxon>
        <taxon>Parasitiformes</taxon>
        <taxon>Ixodida</taxon>
        <taxon>Ixodoidea</taxon>
        <taxon>Ixodidae</taxon>
        <taxon>Amblyomminae</taxon>
        <taxon>Amblyomma</taxon>
    </lineage>
</organism>
<accession>A0A023G1P6</accession>
<proteinExistence type="evidence at transcript level"/>
<feature type="chain" id="PRO_5001516033" evidence="1">
    <location>
        <begin position="21"/>
        <end position="96"/>
    </location>
</feature>
<name>A0A023G1P6_AMBTT</name>
<protein>
    <submittedName>
        <fullName evidence="2">Putative secreted protein</fullName>
    </submittedName>
</protein>
<keyword evidence="1" id="KW-0732">Signal</keyword>
<feature type="signal peptide" evidence="1">
    <location>
        <begin position="1"/>
        <end position="20"/>
    </location>
</feature>
<reference evidence="2" key="1">
    <citation type="submission" date="2014-03" db="EMBL/GenBank/DDBJ databases">
        <title>The sialotranscriptome of Amblyomma triste, Amblyomma parvum and Amblyomma cajennense ticks, uncovered by 454-based RNA-seq.</title>
        <authorList>
            <person name="Garcia G.R."/>
            <person name="Gardinassi L.G."/>
            <person name="Ribeiro J.M."/>
            <person name="Anatriello E."/>
            <person name="Ferreira B.R."/>
            <person name="Moreira H.N."/>
            <person name="Mafra C."/>
            <person name="Olegario M.M."/>
            <person name="Szabo P.J."/>
            <person name="Miranda-Santos I.K."/>
            <person name="Maruyama S.R."/>
        </authorList>
    </citation>
    <scope>NUCLEOTIDE SEQUENCE</scope>
    <source>
        <strain evidence="2">Mato Grasso do Sul</strain>
        <tissue evidence="2">Salivary glands</tissue>
    </source>
</reference>